<dbReference type="EC" id="2.1.1.-" evidence="5"/>
<dbReference type="EC" id="2.1.1.64" evidence="5"/>
<dbReference type="InterPro" id="IPR010233">
    <property type="entry name" value="UbiG_MeTrfase"/>
</dbReference>
<feature type="binding site" evidence="5">
    <location>
        <position position="189"/>
    </location>
    <ligand>
        <name>S-adenosyl-L-methionine</name>
        <dbReference type="ChEBI" id="CHEBI:59789"/>
    </ligand>
</feature>
<comment type="catalytic activity">
    <reaction evidence="5">
        <text>a 3-demethylubiquinol + S-adenosyl-L-methionine = a ubiquinol + S-adenosyl-L-homocysteine + H(+)</text>
        <dbReference type="Rhea" id="RHEA:44380"/>
        <dbReference type="Rhea" id="RHEA-COMP:9566"/>
        <dbReference type="Rhea" id="RHEA-COMP:10914"/>
        <dbReference type="ChEBI" id="CHEBI:15378"/>
        <dbReference type="ChEBI" id="CHEBI:17976"/>
        <dbReference type="ChEBI" id="CHEBI:57856"/>
        <dbReference type="ChEBI" id="CHEBI:59789"/>
        <dbReference type="ChEBI" id="CHEBI:84422"/>
        <dbReference type="EC" id="2.1.1.64"/>
    </reaction>
</comment>
<accession>A0A1E4RVP5</accession>
<keyword evidence="1 5" id="KW-0489">Methyltransferase</keyword>
<dbReference type="OrthoDB" id="3265906at2759"/>
<comment type="subunit">
    <text evidence="5">Component of a multi-subunit COQ enzyme complex, composed of at least COQ3, COQ4, COQ5, COQ6, COQ7 and COQ9.</text>
</comment>
<feature type="binding site" evidence="5">
    <location>
        <position position="190"/>
    </location>
    <ligand>
        <name>Mg(2+)</name>
        <dbReference type="ChEBI" id="CHEBI:18420"/>
    </ligand>
</feature>
<dbReference type="EMBL" id="KV453942">
    <property type="protein sequence ID" value="ODV71316.1"/>
    <property type="molecule type" value="Genomic_DNA"/>
</dbReference>
<keyword evidence="5" id="KW-0496">Mitochondrion</keyword>
<dbReference type="PANTHER" id="PTHR43464">
    <property type="entry name" value="METHYLTRANSFERASE"/>
    <property type="match status" value="1"/>
</dbReference>
<keyword evidence="3 5" id="KW-0831">Ubiquinone biosynthesis</keyword>
<dbReference type="GO" id="GO:0010420">
    <property type="term" value="F:polyprenyldihydroxybenzoate methyltransferase activity"/>
    <property type="evidence" value="ECO:0007669"/>
    <property type="project" value="UniProtKB-UniRule"/>
</dbReference>
<dbReference type="Gene3D" id="3.40.50.150">
    <property type="entry name" value="Vaccinia Virus protein VP39"/>
    <property type="match status" value="1"/>
</dbReference>
<evidence type="ECO:0000256" key="2">
    <source>
        <dbReference type="ARBA" id="ARBA00022679"/>
    </source>
</evidence>
<evidence type="ECO:0000256" key="1">
    <source>
        <dbReference type="ARBA" id="ARBA00022603"/>
    </source>
</evidence>
<dbReference type="HAMAP" id="MF_00472">
    <property type="entry name" value="UbiG"/>
    <property type="match status" value="1"/>
</dbReference>
<keyword evidence="7" id="KW-1185">Reference proteome</keyword>
<dbReference type="SUPFAM" id="SSF53335">
    <property type="entry name" value="S-adenosyl-L-methionine-dependent methyltransferases"/>
    <property type="match status" value="1"/>
</dbReference>
<dbReference type="STRING" id="983966.A0A1E4RVP5"/>
<organism evidence="6 7">
    <name type="scientific">Cyberlindnera jadinii (strain ATCC 18201 / CBS 1600 / BCRC 20928 / JCM 3617 / NBRC 0987 / NRRL Y-1542)</name>
    <name type="common">Torula yeast</name>
    <name type="synonym">Candida utilis</name>
    <dbReference type="NCBI Taxonomy" id="983966"/>
    <lineage>
        <taxon>Eukaryota</taxon>
        <taxon>Fungi</taxon>
        <taxon>Dikarya</taxon>
        <taxon>Ascomycota</taxon>
        <taxon>Saccharomycotina</taxon>
        <taxon>Saccharomycetes</taxon>
        <taxon>Phaffomycetales</taxon>
        <taxon>Phaffomycetaceae</taxon>
        <taxon>Cyberlindnera</taxon>
    </lineage>
</organism>
<keyword evidence="5" id="KW-0479">Metal-binding</keyword>
<dbReference type="GO" id="GO:0032259">
    <property type="term" value="P:methylation"/>
    <property type="evidence" value="ECO:0007669"/>
    <property type="project" value="UniProtKB-KW"/>
</dbReference>
<dbReference type="GO" id="GO:0031314">
    <property type="term" value="C:extrinsic component of mitochondrial inner membrane"/>
    <property type="evidence" value="ECO:0007669"/>
    <property type="project" value="UniProtKB-UniRule"/>
</dbReference>
<keyword evidence="5" id="KW-0472">Membrane</keyword>
<dbReference type="RefSeq" id="XP_020068355.1">
    <property type="nucleotide sequence ID" value="XM_020215825.1"/>
</dbReference>
<proteinExistence type="inferred from homology"/>
<reference evidence="6 7" key="1">
    <citation type="journal article" date="2016" name="Proc. Natl. Acad. Sci. U.S.A.">
        <title>Comparative genomics of biotechnologically important yeasts.</title>
        <authorList>
            <person name="Riley R."/>
            <person name="Haridas S."/>
            <person name="Wolfe K.H."/>
            <person name="Lopes M.R."/>
            <person name="Hittinger C.T."/>
            <person name="Goeker M."/>
            <person name="Salamov A.A."/>
            <person name="Wisecaver J.H."/>
            <person name="Long T.M."/>
            <person name="Calvey C.H."/>
            <person name="Aerts A.L."/>
            <person name="Barry K.W."/>
            <person name="Choi C."/>
            <person name="Clum A."/>
            <person name="Coughlan A.Y."/>
            <person name="Deshpande S."/>
            <person name="Douglass A.P."/>
            <person name="Hanson S.J."/>
            <person name="Klenk H.-P."/>
            <person name="LaButti K.M."/>
            <person name="Lapidus A."/>
            <person name="Lindquist E.A."/>
            <person name="Lipzen A.M."/>
            <person name="Meier-Kolthoff J.P."/>
            <person name="Ohm R.A."/>
            <person name="Otillar R.P."/>
            <person name="Pangilinan J.L."/>
            <person name="Peng Y."/>
            <person name="Rokas A."/>
            <person name="Rosa C.A."/>
            <person name="Scheuner C."/>
            <person name="Sibirny A.A."/>
            <person name="Slot J.C."/>
            <person name="Stielow J.B."/>
            <person name="Sun H."/>
            <person name="Kurtzman C.P."/>
            <person name="Blackwell M."/>
            <person name="Grigoriev I.V."/>
            <person name="Jeffries T.W."/>
        </authorList>
    </citation>
    <scope>NUCLEOTIDE SEQUENCE [LARGE SCALE GENOMIC DNA]</scope>
    <source>
        <strain evidence="7">ATCC 18201 / CBS 1600 / BCRC 20928 / JCM 3617 / NBRC 0987 / NRRL Y-1542</strain>
    </source>
</reference>
<evidence type="ECO:0000256" key="3">
    <source>
        <dbReference type="ARBA" id="ARBA00022688"/>
    </source>
</evidence>
<dbReference type="Pfam" id="PF13489">
    <property type="entry name" value="Methyltransf_23"/>
    <property type="match status" value="1"/>
</dbReference>
<evidence type="ECO:0000256" key="4">
    <source>
        <dbReference type="ARBA" id="ARBA00022691"/>
    </source>
</evidence>
<sequence>MIITRPIRVGCSGIARLVSAKRLHSHLTSSSSDELSHFNELAKTWWDVSGPQRILHKMNLLRMDFIQEMLRSYVPIPPETDIYVPGYSLDLLPSEISQQIVHEQETYRDEQLKQANLRALDIGCGGGILTESLARLNYIKSVVGVDLSPGVLEAASFHKLLDPITERKITYELKPVDQVQEKYDVVTMMEMLEHVDYPAEVLIQALDKVEVGGWLFLSTINRDLISYFTTILVAEHLIGIVPKGTHSFDKYINSKELVDWIGKRPGFEVVSVRGCMYVPFKGWVFCGDGTTGNYLAAVRRLS</sequence>
<dbReference type="CDD" id="cd02440">
    <property type="entry name" value="AdoMet_MTases"/>
    <property type="match status" value="1"/>
</dbReference>
<keyword evidence="4 5" id="KW-0949">S-adenosyl-L-methionine</keyword>
<feature type="binding site" evidence="5">
    <location>
        <position position="62"/>
    </location>
    <ligand>
        <name>S-adenosyl-L-methionine</name>
        <dbReference type="ChEBI" id="CHEBI:59789"/>
    </ligand>
</feature>
<dbReference type="OMA" id="LASRWWD"/>
<comment type="subcellular location">
    <subcellularLocation>
        <location evidence="5">Mitochondrion inner membrane</location>
        <topology evidence="5">Peripheral membrane protein</topology>
        <orientation evidence="5">Matrix side</orientation>
    </subcellularLocation>
</comment>
<comment type="pathway">
    <text evidence="5">Cofactor biosynthesis; ubiquinone biosynthesis.</text>
</comment>
<dbReference type="GO" id="GO:0120537">
    <property type="term" value="F:3-demethylubiquinone 3-O-methyltransferase activity"/>
    <property type="evidence" value="ECO:0007669"/>
    <property type="project" value="RHEA"/>
</dbReference>
<feature type="binding site" evidence="5">
    <location>
        <position position="146"/>
    </location>
    <ligand>
        <name>S-adenosyl-L-methionine</name>
        <dbReference type="ChEBI" id="CHEBI:59789"/>
    </ligand>
</feature>
<dbReference type="UniPathway" id="UPA00232"/>
<dbReference type="InterPro" id="IPR029063">
    <property type="entry name" value="SAM-dependent_MTases_sf"/>
</dbReference>
<comment type="cofactor">
    <cofactor evidence="5">
        <name>Mg(2+)</name>
        <dbReference type="ChEBI" id="CHEBI:18420"/>
    </cofactor>
</comment>
<dbReference type="AlphaFoldDB" id="A0A1E4RVP5"/>
<dbReference type="GeneID" id="30990221"/>
<comment type="catalytic activity">
    <reaction evidence="5">
        <text>a 3,4-dihydroxy-5-(all-trans-polyprenyl)benzoate + S-adenosyl-L-methionine = a 4-hydroxy-3-methoxy-5-(all-trans-polyprenyl)benzoate + S-adenosyl-L-homocysteine + H(+)</text>
        <dbReference type="Rhea" id="RHEA:44452"/>
        <dbReference type="Rhea" id="RHEA-COMP:10930"/>
        <dbReference type="Rhea" id="RHEA-COMP:10931"/>
        <dbReference type="ChEBI" id="CHEBI:15378"/>
        <dbReference type="ChEBI" id="CHEBI:57856"/>
        <dbReference type="ChEBI" id="CHEBI:59789"/>
        <dbReference type="ChEBI" id="CHEBI:64694"/>
        <dbReference type="ChEBI" id="CHEBI:84443"/>
        <dbReference type="EC" id="2.1.1.114"/>
    </reaction>
</comment>
<dbReference type="NCBIfam" id="TIGR01983">
    <property type="entry name" value="UbiG"/>
    <property type="match status" value="1"/>
</dbReference>
<gene>
    <name evidence="5" type="primary">COQ3</name>
    <name evidence="6" type="ORF">CYBJADRAFT_169535</name>
</gene>
<dbReference type="EC" id="2.1.1.114" evidence="5"/>
<evidence type="ECO:0000313" key="7">
    <source>
        <dbReference type="Proteomes" id="UP000094389"/>
    </source>
</evidence>
<dbReference type="GO" id="GO:0061542">
    <property type="term" value="F:3-demethylubiquinol 3-O-methyltransferase activity"/>
    <property type="evidence" value="ECO:0007669"/>
    <property type="project" value="UniProtKB-UniRule"/>
</dbReference>
<name>A0A1E4RVP5_CYBJN</name>
<comment type="similarity">
    <text evidence="5">Belongs to the class I-like SAM-binding methyltransferase superfamily. UbiG/COQ3 family.</text>
</comment>
<feature type="binding site" evidence="5">
    <location>
        <position position="193"/>
    </location>
    <ligand>
        <name>Mg(2+)</name>
        <dbReference type="ChEBI" id="CHEBI:18420"/>
    </ligand>
</feature>
<keyword evidence="2 5" id="KW-0808">Transferase</keyword>
<feature type="binding site" evidence="5">
    <location>
        <position position="194"/>
    </location>
    <ligand>
        <name>Mg(2+)</name>
        <dbReference type="ChEBI" id="CHEBI:18420"/>
    </ligand>
</feature>
<comment type="catalytic activity">
    <reaction evidence="5">
        <text>a 3-demethylubiquinone + S-adenosyl-L-methionine = a ubiquinone + S-adenosyl-L-homocysteine</text>
        <dbReference type="Rhea" id="RHEA:81215"/>
        <dbReference type="Rhea" id="RHEA-COMP:9565"/>
        <dbReference type="Rhea" id="RHEA-COMP:19654"/>
        <dbReference type="ChEBI" id="CHEBI:16389"/>
        <dbReference type="ChEBI" id="CHEBI:57856"/>
        <dbReference type="ChEBI" id="CHEBI:59789"/>
        <dbReference type="ChEBI" id="CHEBI:231825"/>
    </reaction>
</comment>
<protein>
    <recommendedName>
        <fullName evidence="5">Ubiquinone biosynthesis O-methyltransferase, mitochondrial</fullName>
    </recommendedName>
    <alternativeName>
        <fullName evidence="5">3,4-dihydroxy-5-hexaprenylbenzoate methyltransferase</fullName>
    </alternativeName>
    <alternativeName>
        <fullName evidence="5">3-demethylubiquinol 3-O-methyltransferase</fullName>
    </alternativeName>
    <alternativeName>
        <fullName evidence="5">3-demethylubiquinone 3-O-methyltransferase</fullName>
    </alternativeName>
    <alternativeName>
        <fullName evidence="5">3-demethylubiquinone-6 3-O-methyltransferase</fullName>
    </alternativeName>
    <alternativeName>
        <fullName evidence="5">Hexaprenyldihydroxybenzoate methyltransferase</fullName>
    </alternativeName>
    <alternativeName>
        <fullName evidence="5">Polyprenyldihydroxybenzoate methyltransferase</fullName>
        <shortName evidence="5">DHHB methyltransferase</shortName>
        <shortName evidence="5">DHHB-MT</shortName>
        <shortName evidence="5">DHHB-MTase</shortName>
        <ecNumber evidence="5">2.1.1.-</ecNumber>
        <ecNumber evidence="5">2.1.1.114</ecNumber>
        <ecNumber evidence="5">2.1.1.64</ecNumber>
    </alternativeName>
</protein>
<feature type="binding site" evidence="5">
    <location>
        <position position="123"/>
    </location>
    <ligand>
        <name>S-adenosyl-L-methionine</name>
        <dbReference type="ChEBI" id="CHEBI:59789"/>
    </ligand>
</feature>
<comment type="function">
    <text evidence="5">O-methyltransferase required for two non-consecutive steps during ubiquinone biosynthesis. Catalyzes the 2 O-methylation of 3,4-dihydroxy-5-(all-trans-polyprenyl)benzoic acid into 4-hydroxy-3-methoxy-5-(all-trans-polyprenyl)benzoic acid. Also catalyzes the last step of ubiquinone biosynthesis by mediating methylation of 3-demethylubiquinone into ubiquinone. Also able to mediate the methylation of 3-demethylubiquinol into ubiquinol.</text>
</comment>
<keyword evidence="5" id="KW-0460">Magnesium</keyword>
<dbReference type="PANTHER" id="PTHR43464:SF19">
    <property type="entry name" value="UBIQUINONE BIOSYNTHESIS O-METHYLTRANSFERASE, MITOCHONDRIAL"/>
    <property type="match status" value="1"/>
</dbReference>
<evidence type="ECO:0000256" key="5">
    <source>
        <dbReference type="HAMAP-Rule" id="MF_03190"/>
    </source>
</evidence>
<dbReference type="Proteomes" id="UP000094389">
    <property type="component" value="Unassembled WGS sequence"/>
</dbReference>
<keyword evidence="5" id="KW-0999">Mitochondrion inner membrane</keyword>
<dbReference type="GO" id="GO:0046872">
    <property type="term" value="F:metal ion binding"/>
    <property type="evidence" value="ECO:0007669"/>
    <property type="project" value="UniProtKB-KW"/>
</dbReference>
<evidence type="ECO:0000313" key="6">
    <source>
        <dbReference type="EMBL" id="ODV71316.1"/>
    </source>
</evidence>